<feature type="compositionally biased region" description="Polar residues" evidence="1">
    <location>
        <begin position="101"/>
        <end position="145"/>
    </location>
</feature>
<evidence type="ECO:0000313" key="3">
    <source>
        <dbReference type="EMBL" id="OON16663.1"/>
    </source>
</evidence>
<evidence type="ECO:0000313" key="4">
    <source>
        <dbReference type="Proteomes" id="UP000243686"/>
    </source>
</evidence>
<feature type="signal peptide" evidence="2">
    <location>
        <begin position="1"/>
        <end position="22"/>
    </location>
</feature>
<keyword evidence="2" id="KW-0732">Signal</keyword>
<feature type="region of interest" description="Disordered" evidence="1">
    <location>
        <begin position="101"/>
        <end position="152"/>
    </location>
</feature>
<feature type="chain" id="PRO_5012797625" evidence="2">
    <location>
        <begin position="23"/>
        <end position="230"/>
    </location>
</feature>
<gene>
    <name evidence="3" type="ORF">X801_07521</name>
</gene>
<dbReference type="EMBL" id="KV896839">
    <property type="protein sequence ID" value="OON16663.1"/>
    <property type="molecule type" value="Genomic_DNA"/>
</dbReference>
<dbReference type="Proteomes" id="UP000243686">
    <property type="component" value="Unassembled WGS sequence"/>
</dbReference>
<name>A0A1S8WQZ2_OPIVI</name>
<sequence length="230" mass="24183">MSRRYVKGFISLGILLTLSTLAVDVIGSETGATDEASTTSEKIAVVNDTITNLQSENYQVEMPATPSASNTPPDVTVPATMKMTMEASAPLTLTAGRTEQSPLAATNSPTDGEVQSSGATLVNNQSKVETSTEGITEAPSRTQPLTVGHPRTHPALGTFSTVMSTVTEFSESNLSSQEKGSLLKPVAMEVPSVEKLSMIGEKGTGSRVSTASWFILSNVACFLGHLPMWT</sequence>
<evidence type="ECO:0000256" key="2">
    <source>
        <dbReference type="SAM" id="SignalP"/>
    </source>
</evidence>
<keyword evidence="4" id="KW-1185">Reference proteome</keyword>
<accession>A0A1S8WQZ2</accession>
<dbReference type="AlphaFoldDB" id="A0A1S8WQZ2"/>
<organism evidence="3 4">
    <name type="scientific">Opisthorchis viverrini</name>
    <name type="common">Southeast Asian liver fluke</name>
    <dbReference type="NCBI Taxonomy" id="6198"/>
    <lineage>
        <taxon>Eukaryota</taxon>
        <taxon>Metazoa</taxon>
        <taxon>Spiralia</taxon>
        <taxon>Lophotrochozoa</taxon>
        <taxon>Platyhelminthes</taxon>
        <taxon>Trematoda</taxon>
        <taxon>Digenea</taxon>
        <taxon>Opisthorchiida</taxon>
        <taxon>Opisthorchiata</taxon>
        <taxon>Opisthorchiidae</taxon>
        <taxon>Opisthorchis</taxon>
    </lineage>
</organism>
<proteinExistence type="predicted"/>
<reference evidence="3 4" key="1">
    <citation type="submission" date="2015-03" db="EMBL/GenBank/DDBJ databases">
        <title>Draft genome of the nematode, Opisthorchis viverrini.</title>
        <authorList>
            <person name="Mitreva M."/>
        </authorList>
    </citation>
    <scope>NUCLEOTIDE SEQUENCE [LARGE SCALE GENOMIC DNA]</scope>
    <source>
        <strain evidence="3">Khon Kaen</strain>
    </source>
</reference>
<protein>
    <submittedName>
        <fullName evidence="3">Uncharacterized protein</fullName>
    </submittedName>
</protein>
<evidence type="ECO:0000256" key="1">
    <source>
        <dbReference type="SAM" id="MobiDB-lite"/>
    </source>
</evidence>